<comment type="caution">
    <text evidence="1">The sequence shown here is derived from an EMBL/GenBank/DDBJ whole genome shotgun (WGS) entry which is preliminary data.</text>
</comment>
<accession>A0A0F9IAQ8</accession>
<dbReference type="AlphaFoldDB" id="A0A0F9IAQ8"/>
<gene>
    <name evidence="1" type="ORF">LCGC14_1682020</name>
</gene>
<organism evidence="1">
    <name type="scientific">marine sediment metagenome</name>
    <dbReference type="NCBI Taxonomy" id="412755"/>
    <lineage>
        <taxon>unclassified sequences</taxon>
        <taxon>metagenomes</taxon>
        <taxon>ecological metagenomes</taxon>
    </lineage>
</organism>
<name>A0A0F9IAQ8_9ZZZZ</name>
<protein>
    <submittedName>
        <fullName evidence="1">Uncharacterized protein</fullName>
    </submittedName>
</protein>
<sequence>MLNNFTIQDQIKNCLKLAERMDIVDEDHYDQSNFFDREDYGKSITITKIHHCGTSACALGHAATMRYFNNRGIDYKVNSWNEYDYEKGKTIKVHEILLGKNSWENAIVVFGLADNNQPSLVKGEHCCYDRGEMFGGNFEVKHNGTPKGVAKALREHAESLREQL</sequence>
<reference evidence="1" key="1">
    <citation type="journal article" date="2015" name="Nature">
        <title>Complex archaea that bridge the gap between prokaryotes and eukaryotes.</title>
        <authorList>
            <person name="Spang A."/>
            <person name="Saw J.H."/>
            <person name="Jorgensen S.L."/>
            <person name="Zaremba-Niedzwiedzka K."/>
            <person name="Martijn J."/>
            <person name="Lind A.E."/>
            <person name="van Eijk R."/>
            <person name="Schleper C."/>
            <person name="Guy L."/>
            <person name="Ettema T.J."/>
        </authorList>
    </citation>
    <scope>NUCLEOTIDE SEQUENCE</scope>
</reference>
<evidence type="ECO:0000313" key="1">
    <source>
        <dbReference type="EMBL" id="KKM16809.1"/>
    </source>
</evidence>
<dbReference type="EMBL" id="LAZR01014593">
    <property type="protein sequence ID" value="KKM16809.1"/>
    <property type="molecule type" value="Genomic_DNA"/>
</dbReference>
<proteinExistence type="predicted"/>